<dbReference type="EMBL" id="JBHMAG010000017">
    <property type="protein sequence ID" value="MFB9754976.1"/>
    <property type="molecule type" value="Genomic_DNA"/>
</dbReference>
<evidence type="ECO:0008006" key="3">
    <source>
        <dbReference type="Google" id="ProtNLM"/>
    </source>
</evidence>
<name>A0ABV5W3I0_9BACL</name>
<keyword evidence="2" id="KW-1185">Reference proteome</keyword>
<protein>
    <recommendedName>
        <fullName evidence="3">DUF218 domain-containing protein</fullName>
    </recommendedName>
</protein>
<gene>
    <name evidence="1" type="ORF">ACFFNY_25665</name>
</gene>
<comment type="caution">
    <text evidence="1">The sequence shown here is derived from an EMBL/GenBank/DDBJ whole genome shotgun (WGS) entry which is preliminary data.</text>
</comment>
<reference evidence="1 2" key="1">
    <citation type="submission" date="2024-09" db="EMBL/GenBank/DDBJ databases">
        <authorList>
            <person name="Sun Q."/>
            <person name="Mori K."/>
        </authorList>
    </citation>
    <scope>NUCLEOTIDE SEQUENCE [LARGE SCALE GENOMIC DNA]</scope>
    <source>
        <strain evidence="1 2">JCM 12520</strain>
    </source>
</reference>
<proteinExistence type="predicted"/>
<evidence type="ECO:0000313" key="2">
    <source>
        <dbReference type="Proteomes" id="UP001589619"/>
    </source>
</evidence>
<dbReference type="RefSeq" id="WP_344909081.1">
    <property type="nucleotide sequence ID" value="NZ_BAAAYO010000007.1"/>
</dbReference>
<dbReference type="Proteomes" id="UP001589619">
    <property type="component" value="Unassembled WGS sequence"/>
</dbReference>
<evidence type="ECO:0000313" key="1">
    <source>
        <dbReference type="EMBL" id="MFB9754976.1"/>
    </source>
</evidence>
<organism evidence="1 2">
    <name type="scientific">Paenibacillus hodogayensis</name>
    <dbReference type="NCBI Taxonomy" id="279208"/>
    <lineage>
        <taxon>Bacteria</taxon>
        <taxon>Bacillati</taxon>
        <taxon>Bacillota</taxon>
        <taxon>Bacilli</taxon>
        <taxon>Bacillales</taxon>
        <taxon>Paenibacillaceae</taxon>
        <taxon>Paenibacillus</taxon>
    </lineage>
</organism>
<accession>A0ABV5W3I0</accession>
<sequence length="123" mass="13768">MSNPFDCITQLIFVETVIEPADVILIPGASQPQLMEKAAALYHCKLAPILLPSGGATPHVKTTEWEFLRDIGLSLGVPVIDRTGITKDNWFLEEDKIKRVMTEVEKIGSYFGQHILSWTRNTD</sequence>